<feature type="compositionally biased region" description="Basic and acidic residues" evidence="9">
    <location>
        <begin position="374"/>
        <end position="386"/>
    </location>
</feature>
<keyword evidence="3" id="KW-0677">Repeat</keyword>
<proteinExistence type="predicted"/>
<evidence type="ECO:0000256" key="3">
    <source>
        <dbReference type="ARBA" id="ARBA00022737"/>
    </source>
</evidence>
<dbReference type="Gene3D" id="3.30.160.60">
    <property type="entry name" value="Classic Zinc Finger"/>
    <property type="match status" value="6"/>
</dbReference>
<organism evidence="12 13">
    <name type="scientific">Culex pipiens pipiens</name>
    <name type="common">Northern house mosquito</name>
    <dbReference type="NCBI Taxonomy" id="38569"/>
    <lineage>
        <taxon>Eukaryota</taxon>
        <taxon>Metazoa</taxon>
        <taxon>Ecdysozoa</taxon>
        <taxon>Arthropoda</taxon>
        <taxon>Hexapoda</taxon>
        <taxon>Insecta</taxon>
        <taxon>Pterygota</taxon>
        <taxon>Neoptera</taxon>
        <taxon>Endopterygota</taxon>
        <taxon>Diptera</taxon>
        <taxon>Nematocera</taxon>
        <taxon>Culicoidea</taxon>
        <taxon>Culicidae</taxon>
        <taxon>Culicinae</taxon>
        <taxon>Culicini</taxon>
        <taxon>Culex</taxon>
        <taxon>Culex</taxon>
    </lineage>
</organism>
<sequence>MTVSALILGLILAVNCAAGATIGRVRRQSFSPLGACTVSHQEIQELIQLTKNMQTAMQSVMIDTRSGFDEEEANRDRCYKQLATFRGSVQSVIRDYKSIDRSSMTEAQYERAKARYQTEIQRLLRKIDNLKRDVEDSYREEVEKLRNGMQNFKSELDDNISLLEKERARSRSAFIRLCIANVRAGRIRDAAEDFRGLDGLPYEHVVTEVYENQPENANLAMNFLEAIDLKFEPVRGYEVLYRLMKQNNQLNGTLGRRLLIQLQALAKDSFPHNELYDEVSVETMLKEVLEKLQIPDDENLAVRCCSSCREELWITYRFIKKLEDANNKIKNLEHYVVEADKSDPLTESPSKSQIDVKMEYEVEDYSTYEPENTNDFHETDSDDKPLMQRRAKRKPGRKRKKVETDPEDSDESEYSPKQEEEENSSASEAEEKEELTKNKRARYAITANSQPKRCCGCKEPVSTYEQLEEHSDKFHQQRAFDAEILEQKPEECSICYERFETRMELLLHRRKAFAKELHSCKKCPADFANAYNLRVHLKNNHKREKIVKQIDEIRQKVHICCKCHKQFETKELMIEHGDAEHKMRHPPDTENQIECEVCHRRFKSEHVLTEHQRRPYRAHRYQCAHCGKTFQEKQVFLDHEQSHANIRPYQCHMCPKSFSLKTNYVTHIKYHSLPSDYFKCDKCGKGFKKKHLWQDHQVIHIESAERPFKCHLCPNTFTRQQLLDFHVKEHLGAKPFKCTKCTSSYIHERDLRRHIRAKHEPIVPFSCELCSKEFHRKDAYKKHLKTHEDEEAKKLGCQIKL</sequence>
<feature type="domain" description="C2H2-type" evidence="11">
    <location>
        <begin position="621"/>
        <end position="648"/>
    </location>
</feature>
<evidence type="ECO:0000256" key="9">
    <source>
        <dbReference type="SAM" id="MobiDB-lite"/>
    </source>
</evidence>
<dbReference type="PANTHER" id="PTHR24376">
    <property type="entry name" value="ZINC FINGER PROTEIN"/>
    <property type="match status" value="1"/>
</dbReference>
<dbReference type="GO" id="GO:0008270">
    <property type="term" value="F:zinc ion binding"/>
    <property type="evidence" value="ECO:0007669"/>
    <property type="project" value="UniProtKB-KW"/>
</dbReference>
<dbReference type="SUPFAM" id="SSF57667">
    <property type="entry name" value="beta-beta-alpha zinc fingers"/>
    <property type="match status" value="5"/>
</dbReference>
<dbReference type="SMART" id="SM00355">
    <property type="entry name" value="ZnF_C2H2"/>
    <property type="match status" value="11"/>
</dbReference>
<comment type="caution">
    <text evidence="12">The sequence shown here is derived from an EMBL/GenBank/DDBJ whole genome shotgun (WGS) entry which is preliminary data.</text>
</comment>
<dbReference type="PANTHER" id="PTHR24376:SF216">
    <property type="entry name" value="ZINC FINGER PROTEIN 420-LIKE"/>
    <property type="match status" value="1"/>
</dbReference>
<feature type="compositionally biased region" description="Basic residues" evidence="9">
    <location>
        <begin position="387"/>
        <end position="401"/>
    </location>
</feature>
<feature type="signal peptide" evidence="10">
    <location>
        <begin position="1"/>
        <end position="19"/>
    </location>
</feature>
<dbReference type="GO" id="GO:0005634">
    <property type="term" value="C:nucleus"/>
    <property type="evidence" value="ECO:0007669"/>
    <property type="project" value="UniProtKB-SubCell"/>
</dbReference>
<feature type="chain" id="PRO_5044882991" description="C2H2-type domain-containing protein" evidence="10">
    <location>
        <begin position="20"/>
        <end position="801"/>
    </location>
</feature>
<feature type="domain" description="C2H2-type" evidence="11">
    <location>
        <begin position="736"/>
        <end position="764"/>
    </location>
</feature>
<feature type="domain" description="C2H2-type" evidence="11">
    <location>
        <begin position="558"/>
        <end position="586"/>
    </location>
</feature>
<reference evidence="12 13" key="1">
    <citation type="submission" date="2024-05" db="EMBL/GenBank/DDBJ databases">
        <title>Culex pipiens pipiens assembly and annotation.</title>
        <authorList>
            <person name="Alout H."/>
            <person name="Durand T."/>
        </authorList>
    </citation>
    <scope>NUCLEOTIDE SEQUENCE [LARGE SCALE GENOMIC DNA]</scope>
    <source>
        <strain evidence="12">HA-2024</strain>
        <tissue evidence="12">Whole body</tissue>
    </source>
</reference>
<evidence type="ECO:0000259" key="11">
    <source>
        <dbReference type="PROSITE" id="PS50157"/>
    </source>
</evidence>
<evidence type="ECO:0000256" key="7">
    <source>
        <dbReference type="PROSITE-ProRule" id="PRU00042"/>
    </source>
</evidence>
<keyword evidence="13" id="KW-1185">Reference proteome</keyword>
<evidence type="ECO:0000256" key="2">
    <source>
        <dbReference type="ARBA" id="ARBA00022723"/>
    </source>
</evidence>
<dbReference type="AlphaFoldDB" id="A0ABD1CZP5"/>
<feature type="domain" description="C2H2-type" evidence="11">
    <location>
        <begin position="678"/>
        <end position="707"/>
    </location>
</feature>
<evidence type="ECO:0000256" key="4">
    <source>
        <dbReference type="ARBA" id="ARBA00022771"/>
    </source>
</evidence>
<keyword evidence="4 7" id="KW-0863">Zinc-finger</keyword>
<feature type="domain" description="C2H2-type" evidence="11">
    <location>
        <begin position="765"/>
        <end position="792"/>
    </location>
</feature>
<evidence type="ECO:0000256" key="10">
    <source>
        <dbReference type="SAM" id="SignalP"/>
    </source>
</evidence>
<dbReference type="InterPro" id="IPR036236">
    <property type="entry name" value="Znf_C2H2_sf"/>
</dbReference>
<comment type="subcellular location">
    <subcellularLocation>
        <location evidence="1">Nucleus</location>
    </subcellularLocation>
</comment>
<evidence type="ECO:0000256" key="8">
    <source>
        <dbReference type="SAM" id="Coils"/>
    </source>
</evidence>
<keyword evidence="6" id="KW-0539">Nucleus</keyword>
<evidence type="ECO:0000256" key="6">
    <source>
        <dbReference type="ARBA" id="ARBA00023242"/>
    </source>
</evidence>
<dbReference type="Proteomes" id="UP001562425">
    <property type="component" value="Unassembled WGS sequence"/>
</dbReference>
<keyword evidence="10" id="KW-0732">Signal</keyword>
<dbReference type="InterPro" id="IPR013087">
    <property type="entry name" value="Znf_C2H2_type"/>
</dbReference>
<keyword evidence="5" id="KW-0862">Zinc</keyword>
<evidence type="ECO:0000256" key="5">
    <source>
        <dbReference type="ARBA" id="ARBA00022833"/>
    </source>
</evidence>
<feature type="domain" description="C2H2-type" evidence="11">
    <location>
        <begin position="649"/>
        <end position="676"/>
    </location>
</feature>
<gene>
    <name evidence="12" type="ORF">pipiens_013112</name>
</gene>
<evidence type="ECO:0000313" key="12">
    <source>
        <dbReference type="EMBL" id="KAL1383950.1"/>
    </source>
</evidence>
<keyword evidence="2" id="KW-0479">Metal-binding</keyword>
<feature type="domain" description="C2H2-type" evidence="11">
    <location>
        <begin position="708"/>
        <end position="735"/>
    </location>
</feature>
<dbReference type="Pfam" id="PF00096">
    <property type="entry name" value="zf-C2H2"/>
    <property type="match status" value="4"/>
</dbReference>
<dbReference type="PROSITE" id="PS00028">
    <property type="entry name" value="ZINC_FINGER_C2H2_1"/>
    <property type="match status" value="8"/>
</dbReference>
<dbReference type="EMBL" id="JBEHCU010008392">
    <property type="protein sequence ID" value="KAL1383950.1"/>
    <property type="molecule type" value="Genomic_DNA"/>
</dbReference>
<dbReference type="PROSITE" id="PS50157">
    <property type="entry name" value="ZINC_FINGER_C2H2_2"/>
    <property type="match status" value="9"/>
</dbReference>
<feature type="domain" description="C2H2-type" evidence="11">
    <location>
        <begin position="518"/>
        <end position="546"/>
    </location>
</feature>
<feature type="compositionally biased region" description="Acidic residues" evidence="9">
    <location>
        <begin position="405"/>
        <end position="433"/>
    </location>
</feature>
<keyword evidence="8" id="KW-0175">Coiled coil</keyword>
<evidence type="ECO:0000313" key="13">
    <source>
        <dbReference type="Proteomes" id="UP001562425"/>
    </source>
</evidence>
<feature type="region of interest" description="Disordered" evidence="9">
    <location>
        <begin position="365"/>
        <end position="437"/>
    </location>
</feature>
<name>A0ABD1CZP5_CULPP</name>
<feature type="coiled-coil region" evidence="8">
    <location>
        <begin position="106"/>
        <end position="155"/>
    </location>
</feature>
<feature type="domain" description="C2H2-type" evidence="11">
    <location>
        <begin position="593"/>
        <end position="619"/>
    </location>
</feature>
<accession>A0ABD1CZP5</accession>
<protein>
    <recommendedName>
        <fullName evidence="11">C2H2-type domain-containing protein</fullName>
    </recommendedName>
</protein>
<evidence type="ECO:0000256" key="1">
    <source>
        <dbReference type="ARBA" id="ARBA00004123"/>
    </source>
</evidence>